<evidence type="ECO:0000256" key="10">
    <source>
        <dbReference type="SAM" id="Coils"/>
    </source>
</evidence>
<dbReference type="InterPro" id="IPR014729">
    <property type="entry name" value="Rossmann-like_a/b/a_fold"/>
</dbReference>
<dbReference type="GO" id="GO:0004674">
    <property type="term" value="F:protein serine/threonine kinase activity"/>
    <property type="evidence" value="ECO:0007669"/>
    <property type="project" value="UniProtKB-KW"/>
</dbReference>
<protein>
    <recommendedName>
        <fullName evidence="12">Protein kinase domain-containing protein</fullName>
    </recommendedName>
</protein>
<evidence type="ECO:0000256" key="5">
    <source>
        <dbReference type="ARBA" id="ARBA00022777"/>
    </source>
</evidence>
<name>A0A9Q1R0E1_9SOLA</name>
<dbReference type="PROSITE" id="PS50011">
    <property type="entry name" value="PROTEIN_KINASE_DOM"/>
    <property type="match status" value="1"/>
</dbReference>
<feature type="domain" description="Protein kinase" evidence="12">
    <location>
        <begin position="424"/>
        <end position="687"/>
    </location>
</feature>
<feature type="coiled-coil region" evidence="10">
    <location>
        <begin position="366"/>
        <end position="396"/>
    </location>
</feature>
<dbReference type="PANTHER" id="PTHR45647:SF87">
    <property type="entry name" value="U-BOX DOMAIN-CONTAINING PROTEIN 35-LIKE"/>
    <property type="match status" value="1"/>
</dbReference>
<gene>
    <name evidence="13" type="ORF">K7X08_023219</name>
</gene>
<dbReference type="FunFam" id="1.10.510.10:FF:001023">
    <property type="entry name" value="Os07g0541700 protein"/>
    <property type="match status" value="1"/>
</dbReference>
<evidence type="ECO:0000256" key="1">
    <source>
        <dbReference type="ARBA" id="ARBA00000900"/>
    </source>
</evidence>
<dbReference type="Gene3D" id="3.30.200.20">
    <property type="entry name" value="Phosphorylase Kinase, domain 1"/>
    <property type="match status" value="1"/>
</dbReference>
<dbReference type="InterPro" id="IPR006016">
    <property type="entry name" value="UspA"/>
</dbReference>
<dbReference type="FunFam" id="3.30.200.20:FF:000162">
    <property type="entry name" value="Adenine nucleotide alpha hydrolase-like domain kinase"/>
    <property type="match status" value="1"/>
</dbReference>
<proteinExistence type="predicted"/>
<comment type="catalytic activity">
    <reaction evidence="8">
        <text>L-threonyl-[protein] + ATP = O-phospho-L-threonyl-[protein] + ADP + H(+)</text>
        <dbReference type="Rhea" id="RHEA:46608"/>
        <dbReference type="Rhea" id="RHEA-COMP:11060"/>
        <dbReference type="Rhea" id="RHEA-COMP:11605"/>
        <dbReference type="ChEBI" id="CHEBI:15378"/>
        <dbReference type="ChEBI" id="CHEBI:30013"/>
        <dbReference type="ChEBI" id="CHEBI:30616"/>
        <dbReference type="ChEBI" id="CHEBI:61977"/>
        <dbReference type="ChEBI" id="CHEBI:456216"/>
        <dbReference type="EC" id="2.7.11.1"/>
    </reaction>
</comment>
<dbReference type="OrthoDB" id="4062651at2759"/>
<keyword evidence="2" id="KW-0723">Serine/threonine-protein kinase</keyword>
<evidence type="ECO:0000256" key="7">
    <source>
        <dbReference type="ARBA" id="ARBA00022840"/>
    </source>
</evidence>
<dbReference type="InterPro" id="IPR000719">
    <property type="entry name" value="Prot_kinase_dom"/>
</dbReference>
<dbReference type="SUPFAM" id="SSF56112">
    <property type="entry name" value="Protein kinase-like (PK-like)"/>
    <property type="match status" value="1"/>
</dbReference>
<evidence type="ECO:0000313" key="14">
    <source>
        <dbReference type="Proteomes" id="UP001152561"/>
    </source>
</evidence>
<dbReference type="GO" id="GO:0061630">
    <property type="term" value="F:ubiquitin protein ligase activity"/>
    <property type="evidence" value="ECO:0007669"/>
    <property type="project" value="UniProtKB-EC"/>
</dbReference>
<dbReference type="CDD" id="cd01989">
    <property type="entry name" value="USP_STK_Ubox_N"/>
    <property type="match status" value="1"/>
</dbReference>
<dbReference type="PANTHER" id="PTHR45647">
    <property type="entry name" value="OS02G0152300 PROTEIN"/>
    <property type="match status" value="1"/>
</dbReference>
<dbReference type="InterPro" id="IPR051348">
    <property type="entry name" value="U-box_ubiquitin_ligases"/>
</dbReference>
<dbReference type="EMBL" id="JAJAGQ010000018">
    <property type="protein sequence ID" value="KAJ8535499.1"/>
    <property type="molecule type" value="Genomic_DNA"/>
</dbReference>
<accession>A0A9Q1R0E1</accession>
<evidence type="ECO:0000256" key="8">
    <source>
        <dbReference type="ARBA" id="ARBA00047899"/>
    </source>
</evidence>
<comment type="caution">
    <text evidence="13">The sequence shown here is derived from an EMBL/GenBank/DDBJ whole genome shotgun (WGS) entry which is preliminary data.</text>
</comment>
<keyword evidence="3" id="KW-0808">Transferase</keyword>
<keyword evidence="6" id="KW-0833">Ubl conjugation pathway</keyword>
<comment type="catalytic activity">
    <reaction evidence="1">
        <text>S-ubiquitinyl-[E2 ubiquitin-conjugating enzyme]-L-cysteine + [acceptor protein]-L-lysine = [E2 ubiquitin-conjugating enzyme]-L-cysteine + N(6)-ubiquitinyl-[acceptor protein]-L-lysine.</text>
        <dbReference type="EC" id="2.3.2.27"/>
    </reaction>
</comment>
<dbReference type="SUPFAM" id="SSF52402">
    <property type="entry name" value="Adenine nucleotide alpha hydrolases-like"/>
    <property type="match status" value="1"/>
</dbReference>
<dbReference type="GO" id="GO:0005524">
    <property type="term" value="F:ATP binding"/>
    <property type="evidence" value="ECO:0007669"/>
    <property type="project" value="UniProtKB-KW"/>
</dbReference>
<keyword evidence="7" id="KW-0067">ATP-binding</keyword>
<dbReference type="InterPro" id="IPR011009">
    <property type="entry name" value="Kinase-like_dom_sf"/>
</dbReference>
<evidence type="ECO:0000256" key="11">
    <source>
        <dbReference type="SAM" id="MobiDB-lite"/>
    </source>
</evidence>
<keyword evidence="4" id="KW-0547">Nucleotide-binding</keyword>
<evidence type="ECO:0000256" key="3">
    <source>
        <dbReference type="ARBA" id="ARBA00022679"/>
    </source>
</evidence>
<dbReference type="InterPro" id="IPR008271">
    <property type="entry name" value="Ser/Thr_kinase_AS"/>
</dbReference>
<organism evidence="13 14">
    <name type="scientific">Anisodus acutangulus</name>
    <dbReference type="NCBI Taxonomy" id="402998"/>
    <lineage>
        <taxon>Eukaryota</taxon>
        <taxon>Viridiplantae</taxon>
        <taxon>Streptophyta</taxon>
        <taxon>Embryophyta</taxon>
        <taxon>Tracheophyta</taxon>
        <taxon>Spermatophyta</taxon>
        <taxon>Magnoliopsida</taxon>
        <taxon>eudicotyledons</taxon>
        <taxon>Gunneridae</taxon>
        <taxon>Pentapetalae</taxon>
        <taxon>asterids</taxon>
        <taxon>lamiids</taxon>
        <taxon>Solanales</taxon>
        <taxon>Solanaceae</taxon>
        <taxon>Solanoideae</taxon>
        <taxon>Hyoscyameae</taxon>
        <taxon>Anisodus</taxon>
    </lineage>
</organism>
<keyword evidence="10" id="KW-0175">Coiled coil</keyword>
<evidence type="ECO:0000256" key="9">
    <source>
        <dbReference type="ARBA" id="ARBA00048679"/>
    </source>
</evidence>
<dbReference type="SMART" id="SM00220">
    <property type="entry name" value="S_TKc"/>
    <property type="match status" value="1"/>
</dbReference>
<evidence type="ECO:0000256" key="2">
    <source>
        <dbReference type="ARBA" id="ARBA00022527"/>
    </source>
</evidence>
<keyword evidence="14" id="KW-1185">Reference proteome</keyword>
<dbReference type="Gene3D" id="1.10.510.10">
    <property type="entry name" value="Transferase(Phosphotransferase) domain 1"/>
    <property type="match status" value="1"/>
</dbReference>
<comment type="catalytic activity">
    <reaction evidence="9">
        <text>L-seryl-[protein] + ATP = O-phospho-L-seryl-[protein] + ADP + H(+)</text>
        <dbReference type="Rhea" id="RHEA:17989"/>
        <dbReference type="Rhea" id="RHEA-COMP:9863"/>
        <dbReference type="Rhea" id="RHEA-COMP:11604"/>
        <dbReference type="ChEBI" id="CHEBI:15378"/>
        <dbReference type="ChEBI" id="CHEBI:29999"/>
        <dbReference type="ChEBI" id="CHEBI:30616"/>
        <dbReference type="ChEBI" id="CHEBI:83421"/>
        <dbReference type="ChEBI" id="CHEBI:456216"/>
        <dbReference type="EC" id="2.7.11.1"/>
    </reaction>
</comment>
<dbReference type="AlphaFoldDB" id="A0A9Q1R0E1"/>
<dbReference type="Gene3D" id="3.40.50.620">
    <property type="entry name" value="HUPs"/>
    <property type="match status" value="1"/>
</dbReference>
<feature type="region of interest" description="Disordered" evidence="11">
    <location>
        <begin position="232"/>
        <end position="267"/>
    </location>
</feature>
<sequence>MPSTILTDDGNHPIVVAIDKDKHSPSAVKWAVDHLVISNPALVLVHVRMKNSPNRRHEENLGKQDRAGLCMDEIKFEKNEVGANGAGQSSNRGLSDQDTHKVFTSFRAYSARKGIAVKEVVIEDISVSKGLLDYINSYRVTNIVLGASSRSTFSRKFWTHDVPTIVNKAAPDFCTVYVISKGKQQSVRPAAKALASSSARLPSSQPWSAARLSNYSEPEDVARSAYMRAEQNIGRSNASMDSVDVHTREPKNSYSRSSPSDAPLNRGSVDVTAQNLDFTQVSVNDSCSSSSSWEAEMNRLKLELRQTMDMYNTACKEAVSANQTAKELSQWKMEEASRFKQARISEEAALTIAETEKAKGRAAIEAAQKSQRLAEIEAKRRKYAELKARRETEEKNLALNDLSQNNIRYRKYTIEEIELTTKNFSNSEKIGEGGYGPVYKGRLDRTPVAIKVLRSDAAQGMQQFKQEVQVLGHMRHPNMVLLLGACPEYGCLVYEFMNNGSLEDRLFRKGNTPPIPWEIRFKIAAEIATGLLFLHQAKPEPLVHRDLKPGNILLDSNYACKISDVGLARLVPPSVADCVTQYHMTSAAGTFCYIDPEYQQTGKLGTKSDIYSLGVMLLQIITARPPMGLTHHVERAIENGTFADILDPTVPNWPVEEALHYAKLSLKCAELRKKDRPDLGSVILPELNRLKELGMSSMPSTGSSS</sequence>
<evidence type="ECO:0000256" key="4">
    <source>
        <dbReference type="ARBA" id="ARBA00022741"/>
    </source>
</evidence>
<evidence type="ECO:0000313" key="13">
    <source>
        <dbReference type="EMBL" id="KAJ8535499.1"/>
    </source>
</evidence>
<dbReference type="PROSITE" id="PS00108">
    <property type="entry name" value="PROTEIN_KINASE_ST"/>
    <property type="match status" value="1"/>
</dbReference>
<evidence type="ECO:0000256" key="6">
    <source>
        <dbReference type="ARBA" id="ARBA00022786"/>
    </source>
</evidence>
<reference evidence="14" key="1">
    <citation type="journal article" date="2023" name="Proc. Natl. Acad. Sci. U.S.A.">
        <title>Genomic and structural basis for evolution of tropane alkaloid biosynthesis.</title>
        <authorList>
            <person name="Wanga Y.-J."/>
            <person name="Taina T."/>
            <person name="Yua J.-Y."/>
            <person name="Lia J."/>
            <person name="Xua B."/>
            <person name="Chenc J."/>
            <person name="D'Auriad J.C."/>
            <person name="Huanga J.-P."/>
            <person name="Huanga S.-X."/>
        </authorList>
    </citation>
    <scope>NUCLEOTIDE SEQUENCE [LARGE SCALE GENOMIC DNA]</scope>
    <source>
        <strain evidence="14">cv. KIB-2019</strain>
    </source>
</reference>
<evidence type="ECO:0000259" key="12">
    <source>
        <dbReference type="PROSITE" id="PS50011"/>
    </source>
</evidence>
<keyword evidence="5" id="KW-0418">Kinase</keyword>
<dbReference type="Proteomes" id="UP001152561">
    <property type="component" value="Unassembled WGS sequence"/>
</dbReference>
<dbReference type="Pfam" id="PF00069">
    <property type="entry name" value="Pkinase"/>
    <property type="match status" value="1"/>
</dbReference>
<dbReference type="Pfam" id="PF00582">
    <property type="entry name" value="Usp"/>
    <property type="match status" value="1"/>
</dbReference>